<keyword evidence="2" id="KW-1133">Transmembrane helix</keyword>
<keyword evidence="2" id="KW-0472">Membrane</keyword>
<feature type="compositionally biased region" description="Low complexity" evidence="1">
    <location>
        <begin position="62"/>
        <end position="75"/>
    </location>
</feature>
<dbReference type="HOGENOM" id="CLU_2025306_0_0_9"/>
<gene>
    <name evidence="3" type="ORF">HMPREF0769_11100</name>
</gene>
<feature type="transmembrane region" description="Helical" evidence="2">
    <location>
        <begin position="12"/>
        <end position="32"/>
    </location>
</feature>
<evidence type="ECO:0000313" key="3">
    <source>
        <dbReference type="EMBL" id="EFH95717.1"/>
    </source>
</evidence>
<comment type="caution">
    <text evidence="3">The sequence shown here is derived from an EMBL/GenBank/DDBJ whole genome shotgun (WGS) entry which is preliminary data.</text>
</comment>
<dbReference type="AlphaFoldDB" id="A0A0E1X8N8"/>
<keyword evidence="2" id="KW-0812">Transmembrane</keyword>
<reference evidence="3" key="1">
    <citation type="submission" date="2010-05" db="EMBL/GenBank/DDBJ databases">
        <authorList>
            <person name="Muzny D."/>
            <person name="Qin X."/>
            <person name="Buhay C."/>
            <person name="Dugan-Rocha S."/>
            <person name="Ding Y."/>
            <person name="Chen G."/>
            <person name="Hawes A."/>
            <person name="Holder M."/>
            <person name="Jhangiani S."/>
            <person name="Johnson A."/>
            <person name="Khan Z."/>
            <person name="Li Z."/>
            <person name="Liu W."/>
            <person name="Liu X."/>
            <person name="Perez L."/>
            <person name="Shen H."/>
            <person name="Wang Q."/>
            <person name="Watt J."/>
            <person name="Xi L."/>
            <person name="Xin Y."/>
            <person name="Zhou J."/>
            <person name="Deng J."/>
            <person name="Jiang H."/>
            <person name="Liu Y."/>
            <person name="Qu J."/>
            <person name="Song X.-Z."/>
            <person name="Zhang L."/>
            <person name="Villasana D."/>
            <person name="Johnson A."/>
            <person name="Liu J."/>
            <person name="Liyanage D."/>
            <person name="Lorensuhewa L."/>
            <person name="Robinson T."/>
            <person name="Song A."/>
            <person name="Song B.-B."/>
            <person name="Dinh H."/>
            <person name="Thornton R."/>
            <person name="Coyle M."/>
            <person name="Francisco L."/>
            <person name="Jackson L."/>
            <person name="Javaid M."/>
            <person name="Korchina V."/>
            <person name="Kovar C."/>
            <person name="Mata R."/>
            <person name="Mathew T."/>
            <person name="Ngo R."/>
            <person name="Nguyen L."/>
            <person name="Nguyen N."/>
            <person name="Okwuonu G."/>
            <person name="Ongeri F."/>
            <person name="Pham C."/>
            <person name="Simmons D."/>
            <person name="Wilczek-Boney K."/>
            <person name="Hale W."/>
            <person name="Jakkamsetti A."/>
            <person name="Pham P."/>
            <person name="Ruth R."/>
            <person name="San Lucas F."/>
            <person name="Warren J."/>
            <person name="Zhang J."/>
            <person name="Zhao Z."/>
            <person name="Zhou C."/>
            <person name="Zhu D."/>
            <person name="Lee S."/>
            <person name="Bess C."/>
            <person name="Blankenburg K."/>
            <person name="Forbes L."/>
            <person name="Fu Q."/>
            <person name="Gubbala S."/>
            <person name="Hirani K."/>
            <person name="Jayaseelan J.C."/>
            <person name="Lara F."/>
            <person name="Munidasa M."/>
            <person name="Palculict T."/>
            <person name="Patil S."/>
            <person name="Pu L.-L."/>
            <person name="Saada N."/>
            <person name="Tang L."/>
            <person name="Weissenberger G."/>
            <person name="Zhu Y."/>
            <person name="Hemphill L."/>
            <person name="Shang Y."/>
            <person name="Youmans B."/>
            <person name="Ayvaz T."/>
            <person name="Ross M."/>
            <person name="Santibanez J."/>
            <person name="Aqrawi P."/>
            <person name="Gross S."/>
            <person name="Joshi V."/>
            <person name="Fowler G."/>
            <person name="Nazareth L."/>
            <person name="Reid J."/>
            <person name="Worley K."/>
            <person name="Petrosino J."/>
            <person name="Highlander S."/>
            <person name="Gibbs R."/>
        </authorList>
    </citation>
    <scope>NUCLEOTIDE SEQUENCE [LARGE SCALE GENOMIC DNA]</scope>
    <source>
        <strain evidence="3">MN8</strain>
    </source>
</reference>
<dbReference type="EMBL" id="ACJA02000002">
    <property type="protein sequence ID" value="EFH95717.1"/>
    <property type="molecule type" value="Genomic_DNA"/>
</dbReference>
<proteinExistence type="predicted"/>
<sequence>MVERRTDLKIFIGTMLTFLFVCSLIVCGFFAYKIYFPTDAENKSEIPNHMQENKHEKENTHNINNNGSEANENFNNNKNRIENIEDKQKAYALMSIPRHNLPESEKAIYDKVISTAIQNINNGVGNEEDFRLKEIYDGIQSVQPQ</sequence>
<evidence type="ECO:0000256" key="2">
    <source>
        <dbReference type="SAM" id="Phobius"/>
    </source>
</evidence>
<accession>A0A0E1X8N8</accession>
<protein>
    <submittedName>
        <fullName evidence="3">Uncharacterized protein</fullName>
    </submittedName>
</protein>
<organism evidence="3">
    <name type="scientific">Staphylococcus aureus subsp. aureus MN8</name>
    <dbReference type="NCBI Taxonomy" id="548470"/>
    <lineage>
        <taxon>Bacteria</taxon>
        <taxon>Bacillati</taxon>
        <taxon>Bacillota</taxon>
        <taxon>Bacilli</taxon>
        <taxon>Bacillales</taxon>
        <taxon>Staphylococcaceae</taxon>
        <taxon>Staphylococcus</taxon>
    </lineage>
</organism>
<evidence type="ECO:0000256" key="1">
    <source>
        <dbReference type="SAM" id="MobiDB-lite"/>
    </source>
</evidence>
<feature type="region of interest" description="Disordered" evidence="1">
    <location>
        <begin position="53"/>
        <end position="75"/>
    </location>
</feature>
<dbReference type="Proteomes" id="UP000003455">
    <property type="component" value="Chromosome"/>
</dbReference>
<name>A0A0E1X8N8_STAAU</name>